<feature type="transmembrane region" description="Helical" evidence="3">
    <location>
        <begin position="9"/>
        <end position="28"/>
    </location>
</feature>
<name>A0A1X7LXN7_9BACL</name>
<evidence type="ECO:0000256" key="1">
    <source>
        <dbReference type="PIRSR" id="PIRSR634015-1"/>
    </source>
</evidence>
<evidence type="ECO:0000256" key="3">
    <source>
        <dbReference type="SAM" id="Phobius"/>
    </source>
</evidence>
<dbReference type="CDD" id="cd09604">
    <property type="entry name" value="M1_APN_like"/>
    <property type="match status" value="1"/>
</dbReference>
<proteinExistence type="predicted"/>
<feature type="domain" description="Peptidase M1 membrane alanine aminopeptidase" evidence="4">
    <location>
        <begin position="343"/>
        <end position="535"/>
    </location>
</feature>
<feature type="active site" description="Proton acceptor" evidence="1">
    <location>
        <position position="402"/>
    </location>
</feature>
<organism evidence="5 6">
    <name type="scientific">Paenibacillus aquistagni</name>
    <dbReference type="NCBI Taxonomy" id="1852522"/>
    <lineage>
        <taxon>Bacteria</taxon>
        <taxon>Bacillati</taxon>
        <taxon>Bacillota</taxon>
        <taxon>Bacilli</taxon>
        <taxon>Bacillales</taxon>
        <taxon>Paenibacillaceae</taxon>
        <taxon>Paenibacillus</taxon>
    </lineage>
</organism>
<dbReference type="RefSeq" id="WP_085498714.1">
    <property type="nucleotide sequence ID" value="NZ_FXAZ01000010.1"/>
</dbReference>
<evidence type="ECO:0000313" key="5">
    <source>
        <dbReference type="EMBL" id="SMG58658.1"/>
    </source>
</evidence>
<protein>
    <submittedName>
        <fullName evidence="5">Peptidase family M1</fullName>
    </submittedName>
</protein>
<dbReference type="AlphaFoldDB" id="A0A1X7LXN7"/>
<dbReference type="OrthoDB" id="9814383at2"/>
<gene>
    <name evidence="5" type="ORF">SAMN06295960_4763</name>
</gene>
<dbReference type="InterPro" id="IPR027268">
    <property type="entry name" value="Peptidase_M4/M1_CTD_sf"/>
</dbReference>
<dbReference type="STRING" id="1852522.SAMN06295960_4763"/>
<dbReference type="Proteomes" id="UP000193834">
    <property type="component" value="Unassembled WGS sequence"/>
</dbReference>
<keyword evidence="3" id="KW-0812">Transmembrane</keyword>
<dbReference type="GO" id="GO:0008237">
    <property type="term" value="F:metallopeptidase activity"/>
    <property type="evidence" value="ECO:0007669"/>
    <property type="project" value="InterPro"/>
</dbReference>
<dbReference type="SUPFAM" id="SSF55486">
    <property type="entry name" value="Metalloproteases ('zincins'), catalytic domain"/>
    <property type="match status" value="1"/>
</dbReference>
<evidence type="ECO:0000259" key="4">
    <source>
        <dbReference type="Pfam" id="PF01433"/>
    </source>
</evidence>
<dbReference type="InterPro" id="IPR034015">
    <property type="entry name" value="M1_LTA4H"/>
</dbReference>
<dbReference type="GO" id="GO:0008270">
    <property type="term" value="F:zinc ion binding"/>
    <property type="evidence" value="ECO:0007669"/>
    <property type="project" value="InterPro"/>
</dbReference>
<keyword evidence="3" id="KW-1133">Transmembrane helix</keyword>
<keyword evidence="2" id="KW-0479">Metal-binding</keyword>
<feature type="binding site" evidence="2">
    <location>
        <position position="401"/>
    </location>
    <ligand>
        <name>Zn(2+)</name>
        <dbReference type="ChEBI" id="CHEBI:29105"/>
        <note>catalytic</note>
    </ligand>
</feature>
<keyword evidence="6" id="KW-1185">Reference proteome</keyword>
<evidence type="ECO:0000256" key="2">
    <source>
        <dbReference type="PIRSR" id="PIRSR634015-3"/>
    </source>
</evidence>
<dbReference type="InterPro" id="IPR014782">
    <property type="entry name" value="Peptidase_M1_dom"/>
</dbReference>
<dbReference type="EMBL" id="FXAZ01000010">
    <property type="protein sequence ID" value="SMG58658.1"/>
    <property type="molecule type" value="Genomic_DNA"/>
</dbReference>
<dbReference type="PANTHER" id="PTHR45726:SF3">
    <property type="entry name" value="LEUKOTRIENE A-4 HYDROLASE"/>
    <property type="match status" value="1"/>
</dbReference>
<feature type="active site" description="Proton donor" evidence="1">
    <location>
        <position position="476"/>
    </location>
</feature>
<dbReference type="Gene3D" id="1.10.390.10">
    <property type="entry name" value="Neutral Protease Domain 2"/>
    <property type="match status" value="1"/>
</dbReference>
<reference evidence="5 6" key="1">
    <citation type="submission" date="2017-04" db="EMBL/GenBank/DDBJ databases">
        <authorList>
            <person name="Afonso C.L."/>
            <person name="Miller P.J."/>
            <person name="Scott M.A."/>
            <person name="Spackman E."/>
            <person name="Goraichik I."/>
            <person name="Dimitrov K.M."/>
            <person name="Suarez D.L."/>
            <person name="Swayne D.E."/>
        </authorList>
    </citation>
    <scope>NUCLEOTIDE SEQUENCE [LARGE SCALE GENOMIC DNA]</scope>
    <source>
        <strain evidence="5 6">11</strain>
    </source>
</reference>
<sequence>MTRSHAYRSIAYVIAGFTLAYLLIQWLWPAEPLPSLGPEAEQGHVRLDEPAKLPQQIPPSVEAPRSERVAEYHMDVRLDETTRKLYGTQTITWNHPGKKTVNELYFHLYPNAFASPHTTFMKESGGQLRADKMPTNGYGSINITELKTSEGMSLMNRLDYVQPDDNNTKDRTVAKLRLTQPVKAGESITLKMKFEVELPKVFARMGMTDDDFVMAGQWFPKLAAYEEAGVRGRSSEGWNVHQYHGSSEFYSNFGIYNVRIQVPSRYIVASTGFQAKAPVEQDNMRTYQFYADDVHDFAWSASPHFVYAEEPFSSQNVPGVRIKLYLDPKHAELKERYFYAAKAALAKFSEWFGEYPYSTLSIVVPPESGNGAGGMEYPTLVTAFGAQDESPGYDLERTVIHEIGHQYFYGMIASNEFEEAWLDEGFTSYAEDKLMESEFGVPPSLALQASYMTDPAPLKQSAWKYKSQNHYAENVYYRAKLVLFAMEKQVGEKTMLRILKAYTNKYRFKHPTTADFQRVVESVTKQKWTDFFNQYVYGDQMADFAVDHVDMKEVKDANGKSSYQSTVYIQKYGANYPSVPIVFHFKDGTTTRKVWQVDGDRIQYQLKHTSPLEWVMIDPLYSIAVENRHINNYMKVTVEEPVKTRVSWTAVKAIEIISNILGW</sequence>
<feature type="binding site" evidence="2">
    <location>
        <position position="405"/>
    </location>
    <ligand>
        <name>Zn(2+)</name>
        <dbReference type="ChEBI" id="CHEBI:29105"/>
        <note>catalytic</note>
    </ligand>
</feature>
<dbReference type="PANTHER" id="PTHR45726">
    <property type="entry name" value="LEUKOTRIENE A-4 HYDROLASE"/>
    <property type="match status" value="1"/>
</dbReference>
<feature type="binding site" evidence="2">
    <location>
        <position position="424"/>
    </location>
    <ligand>
        <name>Zn(2+)</name>
        <dbReference type="ChEBI" id="CHEBI:29105"/>
        <note>catalytic</note>
    </ligand>
</feature>
<accession>A0A1X7LXN7</accession>
<keyword evidence="2" id="KW-0862">Zinc</keyword>
<comment type="cofactor">
    <cofactor evidence="2">
        <name>Zn(2+)</name>
        <dbReference type="ChEBI" id="CHEBI:29105"/>
    </cofactor>
    <text evidence="2">Binds 1 zinc ion per subunit.</text>
</comment>
<keyword evidence="3" id="KW-0472">Membrane</keyword>
<dbReference type="Pfam" id="PF01433">
    <property type="entry name" value="Peptidase_M1"/>
    <property type="match status" value="1"/>
</dbReference>
<evidence type="ECO:0000313" key="6">
    <source>
        <dbReference type="Proteomes" id="UP000193834"/>
    </source>
</evidence>